<sequence length="171" mass="19438">MQVVKKALLIFFVVWFALVLFMPKRNLYYRVEQELAAQDIKINEGKISEGVFTLDIEHAVVYVKGIDLIHVEHAGFLSLLFYNSLTLKGIKLDDSLTNMMPTKLDEVRLSYAVWSPGHVSVAGKGPFGAFKGNIDLLQRKIHLDFTKSTKLGVLKRQLKKGKQGLYYETSF</sequence>
<gene>
    <name evidence="2" type="ORF">MNB_SV-10-477</name>
</gene>
<feature type="transmembrane region" description="Helical" evidence="1">
    <location>
        <begin position="6"/>
        <end position="23"/>
    </location>
</feature>
<keyword evidence="1" id="KW-1133">Transmembrane helix</keyword>
<evidence type="ECO:0000313" key="2">
    <source>
        <dbReference type="EMBL" id="SFV56930.1"/>
    </source>
</evidence>
<protein>
    <submittedName>
        <fullName evidence="2">Uncharacterized protein</fullName>
    </submittedName>
</protein>
<keyword evidence="1" id="KW-0472">Membrane</keyword>
<reference evidence="2" key="1">
    <citation type="submission" date="2016-10" db="EMBL/GenBank/DDBJ databases">
        <authorList>
            <person name="de Groot N.N."/>
        </authorList>
    </citation>
    <scope>NUCLEOTIDE SEQUENCE</scope>
</reference>
<dbReference type="EMBL" id="FPHL01000014">
    <property type="protein sequence ID" value="SFV56930.1"/>
    <property type="molecule type" value="Genomic_DNA"/>
</dbReference>
<evidence type="ECO:0000256" key="1">
    <source>
        <dbReference type="SAM" id="Phobius"/>
    </source>
</evidence>
<accession>A0A1W1BTL0</accession>
<organism evidence="2">
    <name type="scientific">hydrothermal vent metagenome</name>
    <dbReference type="NCBI Taxonomy" id="652676"/>
    <lineage>
        <taxon>unclassified sequences</taxon>
        <taxon>metagenomes</taxon>
        <taxon>ecological metagenomes</taxon>
    </lineage>
</organism>
<keyword evidence="1" id="KW-0812">Transmembrane</keyword>
<dbReference type="AlphaFoldDB" id="A0A1W1BTL0"/>
<proteinExistence type="predicted"/>
<name>A0A1W1BTL0_9ZZZZ</name>